<name>A0A0S4JQH4_BODSA</name>
<feature type="non-terminal residue" evidence="1">
    <location>
        <position position="143"/>
    </location>
</feature>
<dbReference type="Gene3D" id="3.40.30.10">
    <property type="entry name" value="Glutaredoxin"/>
    <property type="match status" value="1"/>
</dbReference>
<dbReference type="PANTHER" id="PTHR32419">
    <property type="entry name" value="GLUTATHIONYL-HYDROQUINONE REDUCTASE"/>
    <property type="match status" value="1"/>
</dbReference>
<evidence type="ECO:0000313" key="1">
    <source>
        <dbReference type="EMBL" id="CUG93772.1"/>
    </source>
</evidence>
<keyword evidence="1" id="KW-0808">Transferase</keyword>
<proteinExistence type="predicted"/>
<dbReference type="VEuPathDB" id="TriTrypDB:BSAL_44700"/>
<dbReference type="Proteomes" id="UP000051952">
    <property type="component" value="Unassembled WGS sequence"/>
</dbReference>
<dbReference type="EMBL" id="CYKH01002193">
    <property type="protein sequence ID" value="CUG93772.1"/>
    <property type="molecule type" value="Genomic_DNA"/>
</dbReference>
<dbReference type="AlphaFoldDB" id="A0A0S4JQH4"/>
<sequence>MAQSVLKDVTVKGAFVRPASVFRNKIEEGGAHPTAAGRYILYVSYACPWASRCLAFRKIKGLEKAIGLVVSSPVWAKTRPETDDHEGWIFDATFPGATEEPHGLKTVRDLYDLSLRNSGVDPAAFQTRYTVPILFDNISGVIV</sequence>
<dbReference type="OrthoDB" id="2309723at2759"/>
<reference evidence="2" key="1">
    <citation type="submission" date="2015-09" db="EMBL/GenBank/DDBJ databases">
        <authorList>
            <consortium name="Pathogen Informatics"/>
        </authorList>
    </citation>
    <scope>NUCLEOTIDE SEQUENCE [LARGE SCALE GENOMIC DNA]</scope>
    <source>
        <strain evidence="2">Lake Konstanz</strain>
    </source>
</reference>
<dbReference type="GO" id="GO:0004364">
    <property type="term" value="F:glutathione transferase activity"/>
    <property type="evidence" value="ECO:0007669"/>
    <property type="project" value="InterPro"/>
</dbReference>
<gene>
    <name evidence="1" type="ORF">BSAL_44700</name>
</gene>
<evidence type="ECO:0000313" key="2">
    <source>
        <dbReference type="Proteomes" id="UP000051952"/>
    </source>
</evidence>
<dbReference type="InterPro" id="IPR036249">
    <property type="entry name" value="Thioredoxin-like_sf"/>
</dbReference>
<dbReference type="SUPFAM" id="SSF52833">
    <property type="entry name" value="Thioredoxin-like"/>
    <property type="match status" value="1"/>
</dbReference>
<dbReference type="PANTHER" id="PTHR32419:SF6">
    <property type="entry name" value="GLUTATHIONE S-TRANSFERASE OMEGA-LIKE 1-RELATED"/>
    <property type="match status" value="1"/>
</dbReference>
<protein>
    <submittedName>
        <fullName evidence="1">Glutathione S-transferase, putative</fullName>
    </submittedName>
</protein>
<keyword evidence="2" id="KW-1185">Reference proteome</keyword>
<dbReference type="InterPro" id="IPR016639">
    <property type="entry name" value="GST_Omega/GSH"/>
</dbReference>
<accession>A0A0S4JQH4</accession>
<organism evidence="1 2">
    <name type="scientific">Bodo saltans</name>
    <name type="common">Flagellated protozoan</name>
    <dbReference type="NCBI Taxonomy" id="75058"/>
    <lineage>
        <taxon>Eukaryota</taxon>
        <taxon>Discoba</taxon>
        <taxon>Euglenozoa</taxon>
        <taxon>Kinetoplastea</taxon>
        <taxon>Metakinetoplastina</taxon>
        <taxon>Eubodonida</taxon>
        <taxon>Bodonidae</taxon>
        <taxon>Bodo</taxon>
    </lineage>
</organism>
<dbReference type="GO" id="GO:0005737">
    <property type="term" value="C:cytoplasm"/>
    <property type="evidence" value="ECO:0007669"/>
    <property type="project" value="TreeGrafter"/>
</dbReference>